<dbReference type="PANTHER" id="PTHR22550">
    <property type="entry name" value="SPORE GERMINATION PROTEIN"/>
    <property type="match status" value="1"/>
</dbReference>
<dbReference type="SMART" id="SM00327">
    <property type="entry name" value="VWA"/>
    <property type="match status" value="1"/>
</dbReference>
<dbReference type="SUPFAM" id="SSF53300">
    <property type="entry name" value="vWA-like"/>
    <property type="match status" value="1"/>
</dbReference>
<accession>A0A1G8LA94</accession>
<organism evidence="3 4">
    <name type="scientific">Ferrimonas sediminum</name>
    <dbReference type="NCBI Taxonomy" id="718193"/>
    <lineage>
        <taxon>Bacteria</taxon>
        <taxon>Pseudomonadati</taxon>
        <taxon>Pseudomonadota</taxon>
        <taxon>Gammaproteobacteria</taxon>
        <taxon>Alteromonadales</taxon>
        <taxon>Ferrimonadaceae</taxon>
        <taxon>Ferrimonas</taxon>
    </lineage>
</organism>
<dbReference type="Gene3D" id="3.40.50.410">
    <property type="entry name" value="von Willebrand factor, type A domain"/>
    <property type="match status" value="1"/>
</dbReference>
<keyword evidence="4" id="KW-1185">Reference proteome</keyword>
<protein>
    <submittedName>
        <fullName evidence="3">Ca-activated chloride channel family protein</fullName>
    </submittedName>
</protein>
<name>A0A1G8LA94_9GAMM</name>
<keyword evidence="1" id="KW-1133">Transmembrane helix</keyword>
<keyword evidence="1" id="KW-0812">Transmembrane</keyword>
<dbReference type="EMBL" id="FNEM01000002">
    <property type="protein sequence ID" value="SDI52562.1"/>
    <property type="molecule type" value="Genomic_DNA"/>
</dbReference>
<feature type="transmembrane region" description="Helical" evidence="1">
    <location>
        <begin position="301"/>
        <end position="320"/>
    </location>
</feature>
<dbReference type="RefSeq" id="WP_090361401.1">
    <property type="nucleotide sequence ID" value="NZ_FNEM01000002.1"/>
</dbReference>
<dbReference type="InterPro" id="IPR033881">
    <property type="entry name" value="vWA_BatA_type"/>
</dbReference>
<keyword evidence="1" id="KW-0472">Membrane</keyword>
<reference evidence="4" key="1">
    <citation type="submission" date="2016-10" db="EMBL/GenBank/DDBJ databases">
        <authorList>
            <person name="Varghese N."/>
            <person name="Submissions S."/>
        </authorList>
    </citation>
    <scope>NUCLEOTIDE SEQUENCE [LARGE SCALE GENOMIC DNA]</scope>
    <source>
        <strain evidence="4">DSM 23317</strain>
    </source>
</reference>
<feature type="domain" description="VWFA" evidence="2">
    <location>
        <begin position="86"/>
        <end position="282"/>
    </location>
</feature>
<evidence type="ECO:0000256" key="1">
    <source>
        <dbReference type="SAM" id="Phobius"/>
    </source>
</evidence>
<dbReference type="AlphaFoldDB" id="A0A1G8LA94"/>
<dbReference type="InterPro" id="IPR050768">
    <property type="entry name" value="UPF0353/GerABKA_families"/>
</dbReference>
<dbReference type="CDD" id="cd01467">
    <property type="entry name" value="vWA_BatA_type"/>
    <property type="match status" value="1"/>
</dbReference>
<proteinExistence type="predicted"/>
<evidence type="ECO:0000313" key="4">
    <source>
        <dbReference type="Proteomes" id="UP000199527"/>
    </source>
</evidence>
<evidence type="ECO:0000313" key="3">
    <source>
        <dbReference type="EMBL" id="SDI52562.1"/>
    </source>
</evidence>
<dbReference type="Proteomes" id="UP000199527">
    <property type="component" value="Unassembled WGS sequence"/>
</dbReference>
<dbReference type="Pfam" id="PF00092">
    <property type="entry name" value="VWA"/>
    <property type="match status" value="1"/>
</dbReference>
<dbReference type="OrthoDB" id="6206554at2"/>
<sequence>MLTLAWPYLLLAVILPWLLPRPRQRQSAITALKLPWGQSPLHSSERRPTPAWLKLVMLIAWLALVAACARPQWLGEPVPLERQGRDLMIAADLSGSMQIQDMRYQGNMIDRFSMMQHLLGDFVRRREGDRIGLILFADGAYLQAPLTFDRYTVKRYLDEAVLGLVGQQTAIGDAIALAVKRFSQLQESNKVLLLLTDGSNNAGQFNVDQALQLAKNAGVKIYAIGIGADSLKQTSWMGFDTRQVNPSRDLNEAVLQQLANETGGQYFRARSGDNMEQIYARLDQLEPVARDEKRWRPKTELYAWPLGLALLLTTLGLMASRRVQRD</sequence>
<gene>
    <name evidence="3" type="ORF">SAMN04488540_1025</name>
</gene>
<dbReference type="InterPro" id="IPR002035">
    <property type="entry name" value="VWF_A"/>
</dbReference>
<dbReference type="PANTHER" id="PTHR22550:SF18">
    <property type="entry name" value="VWFA DOMAIN-CONTAINING PROTEIN"/>
    <property type="match status" value="1"/>
</dbReference>
<dbReference type="InterPro" id="IPR036465">
    <property type="entry name" value="vWFA_dom_sf"/>
</dbReference>
<evidence type="ECO:0000259" key="2">
    <source>
        <dbReference type="PROSITE" id="PS50234"/>
    </source>
</evidence>
<dbReference type="PROSITE" id="PS50234">
    <property type="entry name" value="VWFA"/>
    <property type="match status" value="1"/>
</dbReference>